<keyword evidence="3" id="KW-1185">Reference proteome</keyword>
<dbReference type="EMBL" id="JAINUG010000490">
    <property type="protein sequence ID" value="KAJ8367273.1"/>
    <property type="molecule type" value="Genomic_DNA"/>
</dbReference>
<dbReference type="Proteomes" id="UP001221898">
    <property type="component" value="Unassembled WGS sequence"/>
</dbReference>
<sequence>MVASVPTTNIAAAPTATPASIIIYALHFLSRDNFIPGLLNPLSQAFQNKARQTKQQLEPIYSAGYDSFIRVNVTRFRNGSTITFASLIFNSTASPPTFIEIITTLLFAVQTGQVSGLNIEPSSITVNGTVIITSGASSHTSIFTATCLVVISQLLSYVC</sequence>
<proteinExistence type="predicted"/>
<evidence type="ECO:0000259" key="1">
    <source>
        <dbReference type="PROSITE" id="PS50024"/>
    </source>
</evidence>
<evidence type="ECO:0000313" key="2">
    <source>
        <dbReference type="EMBL" id="KAJ8367273.1"/>
    </source>
</evidence>
<dbReference type="SUPFAM" id="SSF82671">
    <property type="entry name" value="SEA domain"/>
    <property type="match status" value="1"/>
</dbReference>
<gene>
    <name evidence="2" type="ORF">AAFF_G00323340</name>
</gene>
<comment type="caution">
    <text evidence="2">The sequence shown here is derived from an EMBL/GenBank/DDBJ whole genome shotgun (WGS) entry which is preliminary data.</text>
</comment>
<feature type="domain" description="SEA" evidence="1">
    <location>
        <begin position="18"/>
        <end position="131"/>
    </location>
</feature>
<dbReference type="PROSITE" id="PS50024">
    <property type="entry name" value="SEA"/>
    <property type="match status" value="1"/>
</dbReference>
<name>A0AAD7R6U0_9TELE</name>
<dbReference type="InterPro" id="IPR000082">
    <property type="entry name" value="SEA_dom"/>
</dbReference>
<dbReference type="AlphaFoldDB" id="A0AAD7R6U0"/>
<reference evidence="2" key="1">
    <citation type="journal article" date="2023" name="Science">
        <title>Genome structures resolve the early diversification of teleost fishes.</title>
        <authorList>
            <person name="Parey E."/>
            <person name="Louis A."/>
            <person name="Montfort J."/>
            <person name="Bouchez O."/>
            <person name="Roques C."/>
            <person name="Iampietro C."/>
            <person name="Lluch J."/>
            <person name="Castinel A."/>
            <person name="Donnadieu C."/>
            <person name="Desvignes T."/>
            <person name="Floi Bucao C."/>
            <person name="Jouanno E."/>
            <person name="Wen M."/>
            <person name="Mejri S."/>
            <person name="Dirks R."/>
            <person name="Jansen H."/>
            <person name="Henkel C."/>
            <person name="Chen W.J."/>
            <person name="Zahm M."/>
            <person name="Cabau C."/>
            <person name="Klopp C."/>
            <person name="Thompson A.W."/>
            <person name="Robinson-Rechavi M."/>
            <person name="Braasch I."/>
            <person name="Lecointre G."/>
            <person name="Bobe J."/>
            <person name="Postlethwait J.H."/>
            <person name="Berthelot C."/>
            <person name="Roest Crollius H."/>
            <person name="Guiguen Y."/>
        </authorList>
    </citation>
    <scope>NUCLEOTIDE SEQUENCE</scope>
    <source>
        <strain evidence="2">NC1722</strain>
    </source>
</reference>
<accession>A0AAD7R6U0</accession>
<evidence type="ECO:0000313" key="3">
    <source>
        <dbReference type="Proteomes" id="UP001221898"/>
    </source>
</evidence>
<organism evidence="2 3">
    <name type="scientific">Aldrovandia affinis</name>
    <dbReference type="NCBI Taxonomy" id="143900"/>
    <lineage>
        <taxon>Eukaryota</taxon>
        <taxon>Metazoa</taxon>
        <taxon>Chordata</taxon>
        <taxon>Craniata</taxon>
        <taxon>Vertebrata</taxon>
        <taxon>Euteleostomi</taxon>
        <taxon>Actinopterygii</taxon>
        <taxon>Neopterygii</taxon>
        <taxon>Teleostei</taxon>
        <taxon>Notacanthiformes</taxon>
        <taxon>Halosauridae</taxon>
        <taxon>Aldrovandia</taxon>
    </lineage>
</organism>
<protein>
    <recommendedName>
        <fullName evidence="1">SEA domain-containing protein</fullName>
    </recommendedName>
</protein>
<dbReference type="Gene3D" id="3.30.70.960">
    <property type="entry name" value="SEA domain"/>
    <property type="match status" value="1"/>
</dbReference>
<dbReference type="Pfam" id="PF01390">
    <property type="entry name" value="SEA"/>
    <property type="match status" value="1"/>
</dbReference>
<dbReference type="InterPro" id="IPR036364">
    <property type="entry name" value="SEA_dom_sf"/>
</dbReference>